<evidence type="ECO:0000256" key="3">
    <source>
        <dbReference type="ARBA" id="ARBA00022729"/>
    </source>
</evidence>
<dbReference type="PROSITE" id="PS50896">
    <property type="entry name" value="LISH"/>
    <property type="match status" value="1"/>
</dbReference>
<dbReference type="InterPro" id="IPR013144">
    <property type="entry name" value="CRA_dom"/>
</dbReference>
<keyword evidence="3 7" id="KW-0732">Signal</keyword>
<evidence type="ECO:0000256" key="1">
    <source>
        <dbReference type="ARBA" id="ARBA00008455"/>
    </source>
</evidence>
<dbReference type="PROSITE" id="PS00139">
    <property type="entry name" value="THIOL_PROTEASE_CYS"/>
    <property type="match status" value="1"/>
</dbReference>
<keyword evidence="10" id="KW-1185">Reference proteome</keyword>
<gene>
    <name evidence="9" type="ORF">COCNU_14G013090</name>
</gene>
<dbReference type="GO" id="GO:0008234">
    <property type="term" value="F:cysteine-type peptidase activity"/>
    <property type="evidence" value="ECO:0007669"/>
    <property type="project" value="UniProtKB-KW"/>
</dbReference>
<evidence type="ECO:0000313" key="9">
    <source>
        <dbReference type="EMBL" id="KAG1368841.1"/>
    </source>
</evidence>
<dbReference type="EMBL" id="CM017885">
    <property type="protein sequence ID" value="KAG1368841.1"/>
    <property type="molecule type" value="Genomic_DNA"/>
</dbReference>
<dbReference type="SMART" id="SM00645">
    <property type="entry name" value="Pept_C1"/>
    <property type="match status" value="1"/>
</dbReference>
<dbReference type="Gene3D" id="3.90.70.10">
    <property type="entry name" value="Cysteine proteinases"/>
    <property type="match status" value="1"/>
</dbReference>
<feature type="domain" description="CTLH" evidence="8">
    <location>
        <begin position="404"/>
        <end position="461"/>
    </location>
</feature>
<sequence length="702" mass="77983">MDPSPSLPKPLFSLLLLLLFSPLSSSYSDLFESWCKEHGKRYASEEEKLARFRAFEDNRAFIIEHNAAANSSYTLALNAFADLTHHEFRALRLGLSPRLAVPSDNRTAFRGFVGDVPDSIDWRKKGAVTQIKDQGSCGACWAFSATGAIEGINQIVTGSLASLSEQELCDCDQTYNSGCGGGLMDYAFEWVIQNHGIDTEDDYPYQAAEKTCLKNKLNHRVVTIDGYTDIPTNNGELLLQAVATQPVSVGICGSERAFQLYSKGIFTGPCSTSLDHAVLIVGYGSKDGVDYWILKNSWGTNWGMDGYMHMLRNSGNSQGGNGNSTRVKGIERKNSYLGFDSWNDLLKISPFGGVFFLHVKHMAINDGDDCNIVLSYLMHNCFNETAETFLACTGMKQPVDYLVDMDKRKSIFHFALEGNALKAIELTEQLAPNLLEDNKDLHFDLLSLHFVDLICSRKCTEALEFAQTKLAPFGKVHKYVEKLEDFMALLAYEEPEKSPLFHLLSPDHRQDVADCLNQAILAHANLPSYSSMERLIQQATVVRQCLHQELGKASKSSFIKASDVVPLTISLSIPTNARESDPSPITDLQDSIKNTKVELVDSARKVVDVAIESMMEAAAEVVFAISPIPIIAEMGEDLPDGMAETMKMAGPSCPIKGLKLSNRRGLKFLFLMLAQRKFKWRWCHQSVFLLQLQTILNLPLSF</sequence>
<comment type="similarity">
    <text evidence="1">Belongs to the peptidase C1 family.</text>
</comment>
<name>A0A8K0IWF3_COCNU</name>
<protein>
    <submittedName>
        <fullName evidence="9">Putative glucose-induced degradation protein 8-B</fullName>
    </submittedName>
</protein>
<dbReference type="InterPro" id="IPR006595">
    <property type="entry name" value="CTLH_C"/>
</dbReference>
<dbReference type="AlphaFoldDB" id="A0A8K0IWF3"/>
<comment type="caution">
    <text evidence="9">The sequence shown here is derived from an EMBL/GenBank/DDBJ whole genome shotgun (WGS) entry which is preliminary data.</text>
</comment>
<dbReference type="PROSITE" id="PS00639">
    <property type="entry name" value="THIOL_PROTEASE_HIS"/>
    <property type="match status" value="1"/>
</dbReference>
<evidence type="ECO:0000259" key="8">
    <source>
        <dbReference type="PROSITE" id="PS50897"/>
    </source>
</evidence>
<dbReference type="InterPro" id="IPR000668">
    <property type="entry name" value="Peptidase_C1A_C"/>
</dbReference>
<evidence type="ECO:0000256" key="6">
    <source>
        <dbReference type="ARBA" id="ARBA00023157"/>
    </source>
</evidence>
<reference evidence="9" key="1">
    <citation type="journal article" date="2017" name="Gigascience">
        <title>The genome draft of coconut (Cocos nucifera).</title>
        <authorList>
            <person name="Xiao Y."/>
            <person name="Xu P."/>
            <person name="Fan H."/>
            <person name="Baudouin L."/>
            <person name="Xia W."/>
            <person name="Bocs S."/>
            <person name="Xu J."/>
            <person name="Li Q."/>
            <person name="Guo A."/>
            <person name="Zhou L."/>
            <person name="Li J."/>
            <person name="Wu Y."/>
            <person name="Ma Z."/>
            <person name="Armero A."/>
            <person name="Issali A.E."/>
            <person name="Liu N."/>
            <person name="Peng M."/>
            <person name="Yang Y."/>
        </authorList>
    </citation>
    <scope>NUCLEOTIDE SEQUENCE</scope>
    <source>
        <tissue evidence="9">Spear leaf of Hainan Tall coconut</tissue>
    </source>
</reference>
<dbReference type="InterPro" id="IPR024964">
    <property type="entry name" value="CTLH/CRA"/>
</dbReference>
<dbReference type="PANTHER" id="PTHR12411">
    <property type="entry name" value="CYSTEINE PROTEASE FAMILY C1-RELATED"/>
    <property type="match status" value="1"/>
</dbReference>
<dbReference type="SMART" id="SM00668">
    <property type="entry name" value="CTLH"/>
    <property type="match status" value="1"/>
</dbReference>
<dbReference type="OrthoDB" id="10253408at2759"/>
<dbReference type="InterPro" id="IPR025661">
    <property type="entry name" value="Pept_asp_AS"/>
</dbReference>
<dbReference type="Pfam" id="PF08246">
    <property type="entry name" value="Inhibitor_I29"/>
    <property type="match status" value="1"/>
</dbReference>
<organism evidence="9 10">
    <name type="scientific">Cocos nucifera</name>
    <name type="common">Coconut palm</name>
    <dbReference type="NCBI Taxonomy" id="13894"/>
    <lineage>
        <taxon>Eukaryota</taxon>
        <taxon>Viridiplantae</taxon>
        <taxon>Streptophyta</taxon>
        <taxon>Embryophyta</taxon>
        <taxon>Tracheophyta</taxon>
        <taxon>Spermatophyta</taxon>
        <taxon>Magnoliopsida</taxon>
        <taxon>Liliopsida</taxon>
        <taxon>Arecaceae</taxon>
        <taxon>Arecoideae</taxon>
        <taxon>Cocoseae</taxon>
        <taxon>Attaleinae</taxon>
        <taxon>Cocos</taxon>
    </lineage>
</organism>
<evidence type="ECO:0000313" key="10">
    <source>
        <dbReference type="Proteomes" id="UP000797356"/>
    </source>
</evidence>
<dbReference type="GO" id="GO:0006508">
    <property type="term" value="P:proteolysis"/>
    <property type="evidence" value="ECO:0007669"/>
    <property type="project" value="UniProtKB-KW"/>
</dbReference>
<keyword evidence="4" id="KW-0378">Hydrolase</keyword>
<dbReference type="CDD" id="cd02248">
    <property type="entry name" value="Peptidase_C1A"/>
    <property type="match status" value="1"/>
</dbReference>
<evidence type="ECO:0000256" key="7">
    <source>
        <dbReference type="SAM" id="SignalP"/>
    </source>
</evidence>
<evidence type="ECO:0000256" key="2">
    <source>
        <dbReference type="ARBA" id="ARBA00022670"/>
    </source>
</evidence>
<dbReference type="SMART" id="SM00848">
    <property type="entry name" value="Inhibitor_I29"/>
    <property type="match status" value="1"/>
</dbReference>
<dbReference type="PROSITE" id="PS00640">
    <property type="entry name" value="THIOL_PROTEASE_ASN"/>
    <property type="match status" value="1"/>
</dbReference>
<accession>A0A8K0IWF3</accession>
<evidence type="ECO:0000256" key="5">
    <source>
        <dbReference type="ARBA" id="ARBA00022807"/>
    </source>
</evidence>
<dbReference type="InterPro" id="IPR000169">
    <property type="entry name" value="Pept_cys_AS"/>
</dbReference>
<dbReference type="PROSITE" id="PS50897">
    <property type="entry name" value="CTLH"/>
    <property type="match status" value="1"/>
</dbReference>
<proteinExistence type="inferred from homology"/>
<dbReference type="Pfam" id="PF10607">
    <property type="entry name" value="CTLH"/>
    <property type="match status" value="1"/>
</dbReference>
<dbReference type="InterPro" id="IPR025660">
    <property type="entry name" value="Pept_his_AS"/>
</dbReference>
<dbReference type="InterPro" id="IPR038765">
    <property type="entry name" value="Papain-like_cys_pep_sf"/>
</dbReference>
<evidence type="ECO:0000256" key="4">
    <source>
        <dbReference type="ARBA" id="ARBA00022801"/>
    </source>
</evidence>
<feature type="chain" id="PRO_5035459255" evidence="7">
    <location>
        <begin position="27"/>
        <end position="702"/>
    </location>
</feature>
<dbReference type="Pfam" id="PF00112">
    <property type="entry name" value="Peptidase_C1"/>
    <property type="match status" value="1"/>
</dbReference>
<dbReference type="InterPro" id="IPR039417">
    <property type="entry name" value="Peptidase_C1A_papain-like"/>
</dbReference>
<reference evidence="9" key="2">
    <citation type="submission" date="2019-07" db="EMBL/GenBank/DDBJ databases">
        <authorList>
            <person name="Yang Y."/>
            <person name="Bocs S."/>
            <person name="Baudouin L."/>
        </authorList>
    </citation>
    <scope>NUCLEOTIDE SEQUENCE</scope>
    <source>
        <tissue evidence="9">Spear leaf of Hainan Tall coconut</tissue>
    </source>
</reference>
<dbReference type="FunFam" id="3.90.70.10:FF:000067">
    <property type="entry name" value="Senescence-specific cysteine protease"/>
    <property type="match status" value="1"/>
</dbReference>
<keyword evidence="5" id="KW-0788">Thiol protease</keyword>
<feature type="signal peptide" evidence="7">
    <location>
        <begin position="1"/>
        <end position="26"/>
    </location>
</feature>
<keyword evidence="6" id="KW-1015">Disulfide bond</keyword>
<dbReference type="Proteomes" id="UP000797356">
    <property type="component" value="Chromosome 14"/>
</dbReference>
<dbReference type="InterPro" id="IPR013201">
    <property type="entry name" value="Prot_inhib_I29"/>
</dbReference>
<dbReference type="SMART" id="SM00757">
    <property type="entry name" value="CRA"/>
    <property type="match status" value="1"/>
</dbReference>
<dbReference type="PRINTS" id="PR00705">
    <property type="entry name" value="PAPAIN"/>
</dbReference>
<dbReference type="InterPro" id="IPR006594">
    <property type="entry name" value="LisH"/>
</dbReference>
<dbReference type="SUPFAM" id="SSF54001">
    <property type="entry name" value="Cysteine proteinases"/>
    <property type="match status" value="1"/>
</dbReference>
<dbReference type="InterPro" id="IPR013128">
    <property type="entry name" value="Peptidase_C1A"/>
</dbReference>
<keyword evidence="2" id="KW-0645">Protease</keyword>